<reference evidence="2" key="1">
    <citation type="submission" date="2023-08" db="EMBL/GenBank/DDBJ databases">
        <title>A de novo genome assembly of Solanum verrucosum Schlechtendal, a Mexican diploid species geographically isolated from the other diploid A-genome species in potato relatives.</title>
        <authorList>
            <person name="Hosaka K."/>
        </authorList>
    </citation>
    <scope>NUCLEOTIDE SEQUENCE</scope>
    <source>
        <tissue evidence="2">Young leaves</tissue>
    </source>
</reference>
<dbReference type="PANTHER" id="PTHR15503">
    <property type="entry name" value="LDOC1 RELATED"/>
    <property type="match status" value="1"/>
</dbReference>
<dbReference type="PROSITE" id="PS00141">
    <property type="entry name" value="ASP_PROTEASE"/>
    <property type="match status" value="1"/>
</dbReference>
<accession>A0AAF0R9L8</accession>
<dbReference type="InterPro" id="IPR001969">
    <property type="entry name" value="Aspartic_peptidase_AS"/>
</dbReference>
<keyword evidence="3" id="KW-1185">Reference proteome</keyword>
<dbReference type="GO" id="GO:0004190">
    <property type="term" value="F:aspartic-type endopeptidase activity"/>
    <property type="evidence" value="ECO:0007669"/>
    <property type="project" value="InterPro"/>
</dbReference>
<dbReference type="Pfam" id="PF13966">
    <property type="entry name" value="zf-RVT"/>
    <property type="match status" value="1"/>
</dbReference>
<dbReference type="InterPro" id="IPR032567">
    <property type="entry name" value="RTL1-rel"/>
</dbReference>
<protein>
    <recommendedName>
        <fullName evidence="1">Reverse transcriptase zinc-binding domain-containing protein</fullName>
    </recommendedName>
</protein>
<dbReference type="CDD" id="cd00303">
    <property type="entry name" value="retropepsin_like"/>
    <property type="match status" value="1"/>
</dbReference>
<gene>
    <name evidence="2" type="ORF">MTR67_027439</name>
</gene>
<sequence length="409" mass="46495">MQRLYTNDKQATWGVIQNENCVLCEDEDETTEHLFFQCTYSKTLWKAHLSWQGIGRDPMGCQQETNWARINTTGQSAKAGIYRMTLVACVYYIWWHSWTPSTDRRWTHGPSCRSVVTDRSSCPWIDAPKAQLQSRTTVDQHGPSFDPWSVGLTVDRRFRFSASRSRLDRFPIFSSVESVVGGHRQNRLYALQARQDQEDSPDVVTGTLRVFDLDVYALLDSGATLSFVTPYIAVQFSVSPETLSEPFSVSTPVGDLVIARRVYRNCPVTVSQKVTSADLVELEMVDFNVILGMDWLHSCYASVDCRTRIVHFQFPDEPILEWKGSSLAPMGRFISYLKARKMISKGYLYHLVRVKDSSSETPTLESVLVVSGTHRHHPQTVDGLTVRPAGPWFVTENFPRTQSENLAKC</sequence>
<dbReference type="SUPFAM" id="SSF50630">
    <property type="entry name" value="Acid proteases"/>
    <property type="match status" value="1"/>
</dbReference>
<dbReference type="InterPro" id="IPR026960">
    <property type="entry name" value="RVT-Znf"/>
</dbReference>
<evidence type="ECO:0000259" key="1">
    <source>
        <dbReference type="Pfam" id="PF13966"/>
    </source>
</evidence>
<evidence type="ECO:0000313" key="3">
    <source>
        <dbReference type="Proteomes" id="UP001234989"/>
    </source>
</evidence>
<feature type="domain" description="Reverse transcriptase zinc-binding" evidence="1">
    <location>
        <begin position="2"/>
        <end position="45"/>
    </location>
</feature>
<dbReference type="Gene3D" id="2.40.70.10">
    <property type="entry name" value="Acid Proteases"/>
    <property type="match status" value="1"/>
</dbReference>
<proteinExistence type="predicted"/>
<name>A0AAF0R9L8_SOLVR</name>
<dbReference type="PANTHER" id="PTHR15503:SF45">
    <property type="entry name" value="RNA-DIRECTED DNA POLYMERASE HOMOLOG"/>
    <property type="match status" value="1"/>
</dbReference>
<dbReference type="AlphaFoldDB" id="A0AAF0R9L8"/>
<dbReference type="Proteomes" id="UP001234989">
    <property type="component" value="Chromosome 6"/>
</dbReference>
<dbReference type="Pfam" id="PF08284">
    <property type="entry name" value="RVP_2"/>
    <property type="match status" value="1"/>
</dbReference>
<dbReference type="GO" id="GO:0006508">
    <property type="term" value="P:proteolysis"/>
    <property type="evidence" value="ECO:0007669"/>
    <property type="project" value="InterPro"/>
</dbReference>
<dbReference type="InterPro" id="IPR021109">
    <property type="entry name" value="Peptidase_aspartic_dom_sf"/>
</dbReference>
<dbReference type="EMBL" id="CP133617">
    <property type="protein sequence ID" value="WMV34054.1"/>
    <property type="molecule type" value="Genomic_DNA"/>
</dbReference>
<evidence type="ECO:0000313" key="2">
    <source>
        <dbReference type="EMBL" id="WMV34054.1"/>
    </source>
</evidence>
<organism evidence="2 3">
    <name type="scientific">Solanum verrucosum</name>
    <dbReference type="NCBI Taxonomy" id="315347"/>
    <lineage>
        <taxon>Eukaryota</taxon>
        <taxon>Viridiplantae</taxon>
        <taxon>Streptophyta</taxon>
        <taxon>Embryophyta</taxon>
        <taxon>Tracheophyta</taxon>
        <taxon>Spermatophyta</taxon>
        <taxon>Magnoliopsida</taxon>
        <taxon>eudicotyledons</taxon>
        <taxon>Gunneridae</taxon>
        <taxon>Pentapetalae</taxon>
        <taxon>asterids</taxon>
        <taxon>lamiids</taxon>
        <taxon>Solanales</taxon>
        <taxon>Solanaceae</taxon>
        <taxon>Solanoideae</taxon>
        <taxon>Solaneae</taxon>
        <taxon>Solanum</taxon>
    </lineage>
</organism>